<dbReference type="EMBL" id="JANPWB010000015">
    <property type="protein sequence ID" value="KAJ1087703.1"/>
    <property type="molecule type" value="Genomic_DNA"/>
</dbReference>
<sequence length="139" mass="15353">MRKRLECKHLAVRHIGPWALLKEPRAPADSPVGDSSWALDPLVRWGKEDPSRRRALCELPAPVDSPLESGVLTVRRLSASLLALMQRGLAAPQGAEKKMVAAALSEISCLRRPDPATARLPPVPPMWNGTPWSEPRLRF</sequence>
<accession>A0AAV7LFZ1</accession>
<name>A0AAV7LFZ1_PLEWA</name>
<evidence type="ECO:0000313" key="2">
    <source>
        <dbReference type="Proteomes" id="UP001066276"/>
    </source>
</evidence>
<protein>
    <submittedName>
        <fullName evidence="1">Uncharacterized protein</fullName>
    </submittedName>
</protein>
<evidence type="ECO:0000313" key="1">
    <source>
        <dbReference type="EMBL" id="KAJ1087703.1"/>
    </source>
</evidence>
<proteinExistence type="predicted"/>
<dbReference type="Proteomes" id="UP001066276">
    <property type="component" value="Chromosome 11"/>
</dbReference>
<keyword evidence="2" id="KW-1185">Reference proteome</keyword>
<gene>
    <name evidence="1" type="ORF">NDU88_000868</name>
</gene>
<reference evidence="1" key="1">
    <citation type="journal article" date="2022" name="bioRxiv">
        <title>Sequencing and chromosome-scale assembly of the giantPleurodeles waltlgenome.</title>
        <authorList>
            <person name="Brown T."/>
            <person name="Elewa A."/>
            <person name="Iarovenko S."/>
            <person name="Subramanian E."/>
            <person name="Araus A.J."/>
            <person name="Petzold A."/>
            <person name="Susuki M."/>
            <person name="Suzuki K.-i.T."/>
            <person name="Hayashi T."/>
            <person name="Toyoda A."/>
            <person name="Oliveira C."/>
            <person name="Osipova E."/>
            <person name="Leigh N.D."/>
            <person name="Simon A."/>
            <person name="Yun M.H."/>
        </authorList>
    </citation>
    <scope>NUCLEOTIDE SEQUENCE</scope>
    <source>
        <strain evidence="1">20211129_DDA</strain>
        <tissue evidence="1">Liver</tissue>
    </source>
</reference>
<organism evidence="1 2">
    <name type="scientific">Pleurodeles waltl</name>
    <name type="common">Iberian ribbed newt</name>
    <dbReference type="NCBI Taxonomy" id="8319"/>
    <lineage>
        <taxon>Eukaryota</taxon>
        <taxon>Metazoa</taxon>
        <taxon>Chordata</taxon>
        <taxon>Craniata</taxon>
        <taxon>Vertebrata</taxon>
        <taxon>Euteleostomi</taxon>
        <taxon>Amphibia</taxon>
        <taxon>Batrachia</taxon>
        <taxon>Caudata</taxon>
        <taxon>Salamandroidea</taxon>
        <taxon>Salamandridae</taxon>
        <taxon>Pleurodelinae</taxon>
        <taxon>Pleurodeles</taxon>
    </lineage>
</organism>
<comment type="caution">
    <text evidence="1">The sequence shown here is derived from an EMBL/GenBank/DDBJ whole genome shotgun (WGS) entry which is preliminary data.</text>
</comment>
<dbReference type="AlphaFoldDB" id="A0AAV7LFZ1"/>